<dbReference type="GO" id="GO:0004519">
    <property type="term" value="F:endonuclease activity"/>
    <property type="evidence" value="ECO:0007669"/>
    <property type="project" value="UniProtKB-KW"/>
</dbReference>
<dbReference type="InterPro" id="IPR035437">
    <property type="entry name" value="SNase_OB-fold_sf"/>
</dbReference>
<dbReference type="Gene3D" id="2.40.50.90">
    <property type="match status" value="1"/>
</dbReference>
<gene>
    <name evidence="2" type="ORF">SAMN05216221_2924</name>
</gene>
<name>A0A1H1W072_9PSED</name>
<dbReference type="SMART" id="SM00318">
    <property type="entry name" value="SNc"/>
    <property type="match status" value="1"/>
</dbReference>
<dbReference type="STRING" id="1392877.SAMN05216221_2924"/>
<dbReference type="EMBL" id="LT629751">
    <property type="protein sequence ID" value="SDS90111.1"/>
    <property type="molecule type" value="Genomic_DNA"/>
</dbReference>
<protein>
    <submittedName>
        <fullName evidence="2">Endonuclease YncB, thermonuclease family</fullName>
    </submittedName>
</protein>
<accession>A0A1H1W072</accession>
<reference evidence="3" key="1">
    <citation type="submission" date="2016-10" db="EMBL/GenBank/DDBJ databases">
        <authorList>
            <person name="Varghese N."/>
            <person name="Submissions S."/>
        </authorList>
    </citation>
    <scope>NUCLEOTIDE SEQUENCE [LARGE SCALE GENOMIC DNA]</scope>
    <source>
        <strain evidence="3">KCTC 32247</strain>
    </source>
</reference>
<dbReference type="AlphaFoldDB" id="A0A1H1W072"/>
<sequence length="270" mass="29307">MRNPFPDAARKASLWGAFFVCAALMAWPRVPFAAECRPPAALREAQVARVVDGDTLRLDDGRSVRLIGVNAPELGREGRPPEPLAEVATRHLAALVAASAGRVGLVSGEQSRDRYGRTLAHAFGRDGRNWEAQQLAAGLGFAVALAPNTALAACQFAAEAAARATGRGVWQRSPLIEATQLRRGGFVLVRGRVMVIERNSGGLWLQLEGDLVLQVVPQALAQFDTQALWRLQGRVVEARGWLIDRRRRGASGRGRSRWLLPLSHPAMLGY</sequence>
<proteinExistence type="predicted"/>
<evidence type="ECO:0000259" key="1">
    <source>
        <dbReference type="PROSITE" id="PS50830"/>
    </source>
</evidence>
<keyword evidence="2" id="KW-0540">Nuclease</keyword>
<dbReference type="InterPro" id="IPR016071">
    <property type="entry name" value="Staphylococal_nuclease_OB-fold"/>
</dbReference>
<evidence type="ECO:0000313" key="3">
    <source>
        <dbReference type="Proteomes" id="UP000243359"/>
    </source>
</evidence>
<keyword evidence="2" id="KW-0255">Endonuclease</keyword>
<evidence type="ECO:0000313" key="2">
    <source>
        <dbReference type="EMBL" id="SDS90111.1"/>
    </source>
</evidence>
<dbReference type="Pfam" id="PF00565">
    <property type="entry name" value="SNase"/>
    <property type="match status" value="1"/>
</dbReference>
<keyword evidence="2" id="KW-0378">Hydrolase</keyword>
<keyword evidence="3" id="KW-1185">Reference proteome</keyword>
<dbReference type="SUPFAM" id="SSF50199">
    <property type="entry name" value="Staphylococcal nuclease"/>
    <property type="match status" value="1"/>
</dbReference>
<dbReference type="OrthoDB" id="6867997at2"/>
<dbReference type="PROSITE" id="PS50830">
    <property type="entry name" value="TNASE_3"/>
    <property type="match status" value="1"/>
</dbReference>
<feature type="domain" description="TNase-like" evidence="1">
    <location>
        <begin position="41"/>
        <end position="172"/>
    </location>
</feature>
<dbReference type="Proteomes" id="UP000243359">
    <property type="component" value="Chromosome I"/>
</dbReference>
<organism evidence="2 3">
    <name type="scientific">Pseudomonas oryzae</name>
    <dbReference type="NCBI Taxonomy" id="1392877"/>
    <lineage>
        <taxon>Bacteria</taxon>
        <taxon>Pseudomonadati</taxon>
        <taxon>Pseudomonadota</taxon>
        <taxon>Gammaproteobacteria</taxon>
        <taxon>Pseudomonadales</taxon>
        <taxon>Pseudomonadaceae</taxon>
        <taxon>Pseudomonas</taxon>
    </lineage>
</organism>